<dbReference type="KEGG" id="pfy:PFICI_00016"/>
<dbReference type="PANTHER" id="PTHR28657:SF11">
    <property type="entry name" value="INDOLEAMINE 2,3-DIOXYGENASE"/>
    <property type="match status" value="1"/>
</dbReference>
<dbReference type="Gene3D" id="1.20.58.480">
    <property type="match status" value="1"/>
</dbReference>
<dbReference type="OMA" id="VIANCRH"/>
<evidence type="ECO:0000256" key="3">
    <source>
        <dbReference type="ARBA" id="ARBA00023004"/>
    </source>
</evidence>
<dbReference type="GO" id="GO:0005737">
    <property type="term" value="C:cytoplasm"/>
    <property type="evidence" value="ECO:0007669"/>
    <property type="project" value="TreeGrafter"/>
</dbReference>
<organism evidence="5 6">
    <name type="scientific">Pestalotiopsis fici (strain W106-1 / CGMCC3.15140)</name>
    <dbReference type="NCBI Taxonomy" id="1229662"/>
    <lineage>
        <taxon>Eukaryota</taxon>
        <taxon>Fungi</taxon>
        <taxon>Dikarya</taxon>
        <taxon>Ascomycota</taxon>
        <taxon>Pezizomycotina</taxon>
        <taxon>Sordariomycetes</taxon>
        <taxon>Xylariomycetidae</taxon>
        <taxon>Amphisphaeriales</taxon>
        <taxon>Sporocadaceae</taxon>
        <taxon>Pestalotiopsis</taxon>
    </lineage>
</organism>
<gene>
    <name evidence="5" type="ORF">PFICI_00016</name>
</gene>
<dbReference type="GeneID" id="19265029"/>
<accession>W3XJG1</accession>
<comment type="similarity">
    <text evidence="1">Belongs to the indoleamine 2,3-dioxygenase family.</text>
</comment>
<dbReference type="InterPro" id="IPR000898">
    <property type="entry name" value="Indolamine_dOase"/>
</dbReference>
<dbReference type="InterPro" id="IPR037217">
    <property type="entry name" value="Trp/Indoleamine_2_3_dOase-like"/>
</dbReference>
<dbReference type="GO" id="GO:0033754">
    <property type="term" value="F:indoleamine 2,3-dioxygenase activity"/>
    <property type="evidence" value="ECO:0007669"/>
    <property type="project" value="TreeGrafter"/>
</dbReference>
<protein>
    <submittedName>
        <fullName evidence="5">Uncharacterized protein</fullName>
    </submittedName>
</protein>
<dbReference type="GO" id="GO:0019441">
    <property type="term" value="P:L-tryptophan catabolic process to kynurenine"/>
    <property type="evidence" value="ECO:0007669"/>
    <property type="project" value="InterPro"/>
</dbReference>
<dbReference type="InParanoid" id="W3XJG1"/>
<keyword evidence="6" id="KW-1185">Reference proteome</keyword>
<dbReference type="OrthoDB" id="4662583at2759"/>
<proteinExistence type="inferred from homology"/>
<dbReference type="eggNOG" id="ENOG502SKME">
    <property type="taxonomic scope" value="Eukaryota"/>
</dbReference>
<dbReference type="GO" id="GO:0020037">
    <property type="term" value="F:heme binding"/>
    <property type="evidence" value="ECO:0007669"/>
    <property type="project" value="InterPro"/>
</dbReference>
<reference evidence="6" key="1">
    <citation type="journal article" date="2015" name="BMC Genomics">
        <title>Genomic and transcriptomic analysis of the endophytic fungus Pestalotiopsis fici reveals its lifestyle and high potential for synthesis of natural products.</title>
        <authorList>
            <person name="Wang X."/>
            <person name="Zhang X."/>
            <person name="Liu L."/>
            <person name="Xiang M."/>
            <person name="Wang W."/>
            <person name="Sun X."/>
            <person name="Che Y."/>
            <person name="Guo L."/>
            <person name="Liu G."/>
            <person name="Guo L."/>
            <person name="Wang C."/>
            <person name="Yin W.B."/>
            <person name="Stadler M."/>
            <person name="Zhang X."/>
            <person name="Liu X."/>
        </authorList>
    </citation>
    <scope>NUCLEOTIDE SEQUENCE [LARGE SCALE GENOMIC DNA]</scope>
    <source>
        <strain evidence="6">W106-1 / CGMCC3.15140</strain>
    </source>
</reference>
<dbReference type="EMBL" id="KI912109">
    <property type="protein sequence ID" value="ETS86188.1"/>
    <property type="molecule type" value="Genomic_DNA"/>
</dbReference>
<dbReference type="SUPFAM" id="SSF140959">
    <property type="entry name" value="Indolic compounds 2,3-dioxygenase-like"/>
    <property type="match status" value="1"/>
</dbReference>
<keyword evidence="4" id="KW-1133">Transmembrane helix</keyword>
<evidence type="ECO:0000256" key="4">
    <source>
        <dbReference type="SAM" id="Phobius"/>
    </source>
</evidence>
<dbReference type="AlphaFoldDB" id="W3XJG1"/>
<keyword evidence="4" id="KW-0472">Membrane</keyword>
<dbReference type="Proteomes" id="UP000030651">
    <property type="component" value="Unassembled WGS sequence"/>
</dbReference>
<keyword evidence="2" id="KW-0479">Metal-binding</keyword>
<keyword evidence="3" id="KW-0408">Iron</keyword>
<keyword evidence="4" id="KW-0812">Transmembrane</keyword>
<name>W3XJG1_PESFW</name>
<feature type="transmembrane region" description="Helical" evidence="4">
    <location>
        <begin position="33"/>
        <end position="56"/>
    </location>
</feature>
<evidence type="ECO:0000313" key="6">
    <source>
        <dbReference type="Proteomes" id="UP000030651"/>
    </source>
</evidence>
<evidence type="ECO:0000313" key="5">
    <source>
        <dbReference type="EMBL" id="ETS86188.1"/>
    </source>
</evidence>
<dbReference type="GO" id="GO:0034354">
    <property type="term" value="P:'de novo' NAD+ biosynthetic process from L-tryptophan"/>
    <property type="evidence" value="ECO:0007669"/>
    <property type="project" value="TreeGrafter"/>
</dbReference>
<evidence type="ECO:0000256" key="2">
    <source>
        <dbReference type="ARBA" id="ARBA00022723"/>
    </source>
</evidence>
<dbReference type="GO" id="GO:0046872">
    <property type="term" value="F:metal ion binding"/>
    <property type="evidence" value="ECO:0007669"/>
    <property type="project" value="UniProtKB-KW"/>
</dbReference>
<sequence length="500" mass="57586">MAHQFSSVLSGNFTQFECWMDNYWLGVLRLTDIHFMPMALNGFLFLYFLVALTLLLKKQLKATKHGPKWASSVSATPNFLPARYQKSHELVSAFSSLVAEDGAGAWPPVATHSCWPMALRPYKQVYLEMIQHLSVETPSLDDGVNRERCDNFRSLMRKLLAERITIVNVTKLMQQMENGNLEILPRDQINGFYCVIANCRHAYRWATIPVVKVAQNEKIVDFPPELEIPWPFLQRHFGVNADSGNNTANVLLNFDDAGERVYKINIGRSDVIRNSEDTFFRMFRDVEIMGYPIYKEMIGAVVSFEEDDQDSCLEHLKNITSLLRNLLKIFYERLSESHVSRSVWLSYIQGFQGWGVGRITNGNFVKYEGVSGNHVLFFQALDAFLGLPPYLKEDALVCYIPLRQRELCIAFRDHSFWPKVNDEDCRPIRDQLVKIIKHMKRFRTAHRSRVMPYLKEPAPERLTMTAGKGVLQGPSPDESLRQLDVMMVERLQQTSDLLTC</sequence>
<evidence type="ECO:0000256" key="1">
    <source>
        <dbReference type="ARBA" id="ARBA00007119"/>
    </source>
</evidence>
<dbReference type="RefSeq" id="XP_007826788.1">
    <property type="nucleotide sequence ID" value="XM_007828597.1"/>
</dbReference>
<dbReference type="HOGENOM" id="CLU_037866_0_0_1"/>
<dbReference type="PANTHER" id="PTHR28657">
    <property type="entry name" value="INDOLEAMINE 2,3-DIOXYGENASE"/>
    <property type="match status" value="1"/>
</dbReference>